<gene>
    <name evidence="2" type="ORF">APZ42_033522</name>
</gene>
<evidence type="ECO:0000313" key="2">
    <source>
        <dbReference type="EMBL" id="KZS03679.1"/>
    </source>
</evidence>
<name>A0A164KZZ4_9CRUS</name>
<sequence>MSKPNTKKNLDLYQQLYQAFCVVHDHLTGQQCQEQFIKKWKTITVSENRSVEAEKYWKELTAAITVKRYSPGSIVNLFAKTVAKASSASVQFTVLASVSEHVNEIEFLPGSSHFVERSLSESEEEAISNSLDNSNPSASKSSKTPAQNAIKTKLEVMNSEKKNGEQTELENDLTAKLNRDGFDVTRSSVYLRLKPKRSNSSEGKQHVKTVPVPLIRTQNDQHKINPDQRFCKATINNLEQLALLLGPSEVILLSQDDKASSSTALAHGMDLEDLLCIPEFDALTKTDNSVKPILILTLMEGQTRICAIYHFRKQNFDAVFVTTKAPRRSSFNRVERRMAPLSRKLAGLILQHDNYGSHLDSSGKTVDANLEKFNFKHAGSTLAERVVITINLSLKAFSYDLYKLSVHSQLLERIYRYAVLVEIQTRIRPIRVAAKRQREIMVIIANSENGPEDVKWIEEDELDLSGQIPGFPVVENETLSPFMPIFSFGSHYASPWGKVA</sequence>
<keyword evidence="3" id="KW-1185">Reference proteome</keyword>
<comment type="caution">
    <text evidence="2">The sequence shown here is derived from an EMBL/GenBank/DDBJ whole genome shotgun (WGS) entry which is preliminary data.</text>
</comment>
<evidence type="ECO:0000256" key="1">
    <source>
        <dbReference type="SAM" id="MobiDB-lite"/>
    </source>
</evidence>
<dbReference type="PANTHER" id="PTHR46954:SF1">
    <property type="entry name" value="C2H2-TYPE DOMAIN-CONTAINING PROTEIN"/>
    <property type="match status" value="1"/>
</dbReference>
<dbReference type="OrthoDB" id="7698126at2759"/>
<dbReference type="EMBL" id="LRGB01003218">
    <property type="protein sequence ID" value="KZS03679.1"/>
    <property type="molecule type" value="Genomic_DNA"/>
</dbReference>
<dbReference type="Proteomes" id="UP000076858">
    <property type="component" value="Unassembled WGS sequence"/>
</dbReference>
<dbReference type="AlphaFoldDB" id="A0A164KZZ4"/>
<proteinExistence type="predicted"/>
<protein>
    <submittedName>
        <fullName evidence="2">Uncharacterized protein</fullName>
    </submittedName>
</protein>
<accession>A0A164KZZ4</accession>
<dbReference type="PANTHER" id="PTHR46954">
    <property type="entry name" value="C2H2-TYPE DOMAIN-CONTAINING PROTEIN"/>
    <property type="match status" value="1"/>
</dbReference>
<reference evidence="2 3" key="1">
    <citation type="submission" date="2016-03" db="EMBL/GenBank/DDBJ databases">
        <title>EvidentialGene: Evidence-directed Construction of Genes on Genomes.</title>
        <authorList>
            <person name="Gilbert D.G."/>
            <person name="Choi J.-H."/>
            <person name="Mockaitis K."/>
            <person name="Colbourne J."/>
            <person name="Pfrender M."/>
        </authorList>
    </citation>
    <scope>NUCLEOTIDE SEQUENCE [LARGE SCALE GENOMIC DNA]</scope>
    <source>
        <strain evidence="2 3">Xinb3</strain>
        <tissue evidence="2">Complete organism</tissue>
    </source>
</reference>
<organism evidence="2 3">
    <name type="scientific">Daphnia magna</name>
    <dbReference type="NCBI Taxonomy" id="35525"/>
    <lineage>
        <taxon>Eukaryota</taxon>
        <taxon>Metazoa</taxon>
        <taxon>Ecdysozoa</taxon>
        <taxon>Arthropoda</taxon>
        <taxon>Crustacea</taxon>
        <taxon>Branchiopoda</taxon>
        <taxon>Diplostraca</taxon>
        <taxon>Cladocera</taxon>
        <taxon>Anomopoda</taxon>
        <taxon>Daphniidae</taxon>
        <taxon>Daphnia</taxon>
    </lineage>
</organism>
<feature type="compositionally biased region" description="Polar residues" evidence="1">
    <location>
        <begin position="127"/>
        <end position="149"/>
    </location>
</feature>
<feature type="region of interest" description="Disordered" evidence="1">
    <location>
        <begin position="125"/>
        <end position="149"/>
    </location>
</feature>
<evidence type="ECO:0000313" key="3">
    <source>
        <dbReference type="Proteomes" id="UP000076858"/>
    </source>
</evidence>